<reference evidence="3" key="1">
    <citation type="submission" date="2022-11" db="UniProtKB">
        <authorList>
            <consortium name="WormBaseParasite"/>
        </authorList>
    </citation>
    <scope>IDENTIFICATION</scope>
</reference>
<proteinExistence type="predicted"/>
<name>A0A915A1Q6_PARUN</name>
<keyword evidence="2" id="KW-1185">Reference proteome</keyword>
<evidence type="ECO:0000256" key="1">
    <source>
        <dbReference type="SAM" id="MobiDB-lite"/>
    </source>
</evidence>
<feature type="region of interest" description="Disordered" evidence="1">
    <location>
        <begin position="65"/>
        <end position="99"/>
    </location>
</feature>
<protein>
    <submittedName>
        <fullName evidence="3">Secreted protein</fullName>
    </submittedName>
</protein>
<feature type="compositionally biased region" description="Low complexity" evidence="1">
    <location>
        <begin position="10"/>
        <end position="27"/>
    </location>
</feature>
<dbReference type="WBParaSite" id="PgE177_g001_t05">
    <property type="protein sequence ID" value="PgE177_g001_t05"/>
    <property type="gene ID" value="PgE177_g001"/>
</dbReference>
<evidence type="ECO:0000313" key="2">
    <source>
        <dbReference type="Proteomes" id="UP000887569"/>
    </source>
</evidence>
<accession>A0A915A1Q6</accession>
<dbReference type="AlphaFoldDB" id="A0A915A1Q6"/>
<feature type="region of interest" description="Disordered" evidence="1">
    <location>
        <begin position="1"/>
        <end position="29"/>
    </location>
</feature>
<dbReference type="Proteomes" id="UP000887569">
    <property type="component" value="Unplaced"/>
</dbReference>
<sequence>MNLERKSLSDDCSLSSQSTSASFSVSSEWTRESFDNRIASLHSGSSSNVGFDWNDPWEESWGTAEENELTTVSRCSSGRPGDRTPGRRNSPRHFPPYAGRDVVSSATITSTYKRFSSTWSTSWSMQRSETFKRSWLRRPFRSTSYQRKQQSLLEIISRSRKYLAYRLFAYPKYVPQCFVAHYGKVTFVPAGTKLHGIWTTANTAAMFPVVQLVTNRLGMRKCSSHSQINIDSLLYFSQAI</sequence>
<evidence type="ECO:0000313" key="3">
    <source>
        <dbReference type="WBParaSite" id="PgE177_g001_t05"/>
    </source>
</evidence>
<organism evidence="2 3">
    <name type="scientific">Parascaris univalens</name>
    <name type="common">Nematode worm</name>
    <dbReference type="NCBI Taxonomy" id="6257"/>
    <lineage>
        <taxon>Eukaryota</taxon>
        <taxon>Metazoa</taxon>
        <taxon>Ecdysozoa</taxon>
        <taxon>Nematoda</taxon>
        <taxon>Chromadorea</taxon>
        <taxon>Rhabditida</taxon>
        <taxon>Spirurina</taxon>
        <taxon>Ascaridomorpha</taxon>
        <taxon>Ascaridoidea</taxon>
        <taxon>Ascarididae</taxon>
        <taxon>Parascaris</taxon>
    </lineage>
</organism>